<comment type="caution">
    <text evidence="17">The sequence shown here is derived from an EMBL/GenBank/DDBJ whole genome shotgun (WGS) entry which is preliminary data.</text>
</comment>
<dbReference type="Pfam" id="PF00175">
    <property type="entry name" value="NAD_binding_1"/>
    <property type="match status" value="1"/>
</dbReference>
<dbReference type="InterPro" id="IPR008333">
    <property type="entry name" value="Cbr1-like_FAD-bd_dom"/>
</dbReference>
<protein>
    <recommendedName>
        <fullName evidence="4">nitric oxide dioxygenase</fullName>
        <ecNumber evidence="4">1.14.12.17</ecNumber>
    </recommendedName>
</protein>
<dbReference type="GO" id="GO:0020037">
    <property type="term" value="F:heme binding"/>
    <property type="evidence" value="ECO:0007669"/>
    <property type="project" value="InterPro"/>
</dbReference>
<evidence type="ECO:0000256" key="5">
    <source>
        <dbReference type="ARBA" id="ARBA00022575"/>
    </source>
</evidence>
<comment type="similarity">
    <text evidence="3">In the C-terminal section; belongs to the flavoprotein pyridine nucleotide cytochrome reductase family.</text>
</comment>
<comment type="catalytic activity">
    <reaction evidence="14">
        <text>2 nitric oxide + NADPH + 2 O2 = 2 nitrate + NADP(+) + H(+)</text>
        <dbReference type="Rhea" id="RHEA:19465"/>
        <dbReference type="ChEBI" id="CHEBI:15378"/>
        <dbReference type="ChEBI" id="CHEBI:15379"/>
        <dbReference type="ChEBI" id="CHEBI:16480"/>
        <dbReference type="ChEBI" id="CHEBI:17632"/>
        <dbReference type="ChEBI" id="CHEBI:57783"/>
        <dbReference type="ChEBI" id="CHEBI:58349"/>
        <dbReference type="EC" id="1.14.12.17"/>
    </reaction>
</comment>
<dbReference type="Gene3D" id="3.40.50.80">
    <property type="entry name" value="Nucleotide-binding domain of ferredoxin-NADP reductase (FNR) module"/>
    <property type="match status" value="1"/>
</dbReference>
<dbReference type="OrthoDB" id="436496at2759"/>
<evidence type="ECO:0000256" key="6">
    <source>
        <dbReference type="ARBA" id="ARBA00022617"/>
    </source>
</evidence>
<keyword evidence="12" id="KW-0520">NAD</keyword>
<proteinExistence type="inferred from homology"/>
<evidence type="ECO:0000256" key="10">
    <source>
        <dbReference type="ARBA" id="ARBA00022857"/>
    </source>
</evidence>
<evidence type="ECO:0000313" key="18">
    <source>
        <dbReference type="Proteomes" id="UP000697127"/>
    </source>
</evidence>
<dbReference type="PROSITE" id="PS51384">
    <property type="entry name" value="FAD_FR"/>
    <property type="match status" value="1"/>
</dbReference>
<name>A0A9P7BG99_9ASCO</name>
<evidence type="ECO:0000256" key="8">
    <source>
        <dbReference type="ARBA" id="ARBA00022723"/>
    </source>
</evidence>
<keyword evidence="11" id="KW-0408">Iron</keyword>
<evidence type="ECO:0000256" key="7">
    <source>
        <dbReference type="ARBA" id="ARBA00022630"/>
    </source>
</evidence>
<dbReference type="Pfam" id="PF00042">
    <property type="entry name" value="Globin"/>
    <property type="match status" value="1"/>
</dbReference>
<keyword evidence="18" id="KW-1185">Reference proteome</keyword>
<dbReference type="GO" id="GO:0008941">
    <property type="term" value="F:nitric oxide dioxygenase NAD(P)H activity"/>
    <property type="evidence" value="ECO:0007669"/>
    <property type="project" value="UniProtKB-EC"/>
</dbReference>
<dbReference type="EC" id="1.14.12.17" evidence="4"/>
<dbReference type="PROSITE" id="PS01033">
    <property type="entry name" value="GLOBIN"/>
    <property type="match status" value="1"/>
</dbReference>
<evidence type="ECO:0000256" key="14">
    <source>
        <dbReference type="ARBA" id="ARBA00049433"/>
    </source>
</evidence>
<evidence type="ECO:0000313" key="17">
    <source>
        <dbReference type="EMBL" id="KAG0688955.1"/>
    </source>
</evidence>
<dbReference type="InterPro" id="IPR001433">
    <property type="entry name" value="OxRdtase_FAD/NAD-bd"/>
</dbReference>
<dbReference type="SUPFAM" id="SSF52343">
    <property type="entry name" value="Ferredoxin reductase-like, C-terminal NADP-linked domain"/>
    <property type="match status" value="1"/>
</dbReference>
<dbReference type="FunFam" id="1.10.490.10:FF:000003">
    <property type="entry name" value="Flavohemoprotein"/>
    <property type="match status" value="1"/>
</dbReference>
<dbReference type="InterPro" id="IPR017938">
    <property type="entry name" value="Riboflavin_synthase-like_b-brl"/>
</dbReference>
<evidence type="ECO:0000256" key="2">
    <source>
        <dbReference type="ARBA" id="ARBA00001974"/>
    </source>
</evidence>
<comment type="cofactor">
    <cofactor evidence="1">
        <name>heme b</name>
        <dbReference type="ChEBI" id="CHEBI:60344"/>
    </cofactor>
</comment>
<evidence type="ECO:0000256" key="1">
    <source>
        <dbReference type="ARBA" id="ARBA00001970"/>
    </source>
</evidence>
<keyword evidence="7" id="KW-0285">Flavoprotein</keyword>
<dbReference type="GO" id="GO:0046210">
    <property type="term" value="P:nitric oxide catabolic process"/>
    <property type="evidence" value="ECO:0007669"/>
    <property type="project" value="TreeGrafter"/>
</dbReference>
<organism evidence="17 18">
    <name type="scientific">Pichia californica</name>
    <dbReference type="NCBI Taxonomy" id="460514"/>
    <lineage>
        <taxon>Eukaryota</taxon>
        <taxon>Fungi</taxon>
        <taxon>Dikarya</taxon>
        <taxon>Ascomycota</taxon>
        <taxon>Saccharomycotina</taxon>
        <taxon>Pichiomycetes</taxon>
        <taxon>Pichiales</taxon>
        <taxon>Pichiaceae</taxon>
        <taxon>Pichia</taxon>
    </lineage>
</organism>
<dbReference type="Proteomes" id="UP000697127">
    <property type="component" value="Unassembled WGS sequence"/>
</dbReference>
<dbReference type="GO" id="GO:0019825">
    <property type="term" value="F:oxygen binding"/>
    <property type="evidence" value="ECO:0007669"/>
    <property type="project" value="InterPro"/>
</dbReference>
<dbReference type="GO" id="GO:0046872">
    <property type="term" value="F:metal ion binding"/>
    <property type="evidence" value="ECO:0007669"/>
    <property type="project" value="UniProtKB-KW"/>
</dbReference>
<dbReference type="InterPro" id="IPR017927">
    <property type="entry name" value="FAD-bd_FR_type"/>
</dbReference>
<dbReference type="AlphaFoldDB" id="A0A9P7BG99"/>
<dbReference type="PRINTS" id="PR00409">
    <property type="entry name" value="PHDIOXRDTASE"/>
</dbReference>
<evidence type="ECO:0000256" key="4">
    <source>
        <dbReference type="ARBA" id="ARBA00012229"/>
    </source>
</evidence>
<dbReference type="GO" id="GO:0009636">
    <property type="term" value="P:response to toxic substance"/>
    <property type="evidence" value="ECO:0007669"/>
    <property type="project" value="UniProtKB-KW"/>
</dbReference>
<dbReference type="Gene3D" id="2.40.30.10">
    <property type="entry name" value="Translation factors"/>
    <property type="match status" value="1"/>
</dbReference>
<dbReference type="PANTHER" id="PTHR43396">
    <property type="entry name" value="FLAVOHEMOPROTEIN"/>
    <property type="match status" value="1"/>
</dbReference>
<evidence type="ECO:0000256" key="9">
    <source>
        <dbReference type="ARBA" id="ARBA00022827"/>
    </source>
</evidence>
<dbReference type="InterPro" id="IPR000971">
    <property type="entry name" value="Globin"/>
</dbReference>
<comment type="cofactor">
    <cofactor evidence="2">
        <name>FAD</name>
        <dbReference type="ChEBI" id="CHEBI:57692"/>
    </cofactor>
</comment>
<dbReference type="Gene3D" id="1.10.490.10">
    <property type="entry name" value="Globins"/>
    <property type="match status" value="1"/>
</dbReference>
<dbReference type="InterPro" id="IPR012292">
    <property type="entry name" value="Globin/Proto"/>
</dbReference>
<keyword evidence="10" id="KW-0521">NADP</keyword>
<dbReference type="GO" id="GO:0071500">
    <property type="term" value="P:cellular response to nitrosative stress"/>
    <property type="evidence" value="ECO:0007669"/>
    <property type="project" value="TreeGrafter"/>
</dbReference>
<evidence type="ECO:0000256" key="11">
    <source>
        <dbReference type="ARBA" id="ARBA00023004"/>
    </source>
</evidence>
<evidence type="ECO:0000256" key="13">
    <source>
        <dbReference type="ARBA" id="ARBA00048649"/>
    </source>
</evidence>
<dbReference type="CDD" id="cd06184">
    <property type="entry name" value="flavohem_like_fad_nad_binding"/>
    <property type="match status" value="1"/>
</dbReference>
<dbReference type="InterPro" id="IPR009050">
    <property type="entry name" value="Globin-like_sf"/>
</dbReference>
<feature type="domain" description="FAD-binding FR-type" evidence="16">
    <location>
        <begin position="157"/>
        <end position="263"/>
    </location>
</feature>
<keyword evidence="9" id="KW-0274">FAD</keyword>
<evidence type="ECO:0000259" key="16">
    <source>
        <dbReference type="PROSITE" id="PS51384"/>
    </source>
</evidence>
<keyword evidence="6" id="KW-0349">Heme</keyword>
<evidence type="ECO:0000256" key="12">
    <source>
        <dbReference type="ARBA" id="ARBA00023027"/>
    </source>
</evidence>
<dbReference type="PANTHER" id="PTHR43396:SF3">
    <property type="entry name" value="FLAVOHEMOPROTEIN"/>
    <property type="match status" value="1"/>
</dbReference>
<evidence type="ECO:0000259" key="15">
    <source>
        <dbReference type="PROSITE" id="PS01033"/>
    </source>
</evidence>
<accession>A0A9P7BG99</accession>
<dbReference type="SUPFAM" id="SSF63380">
    <property type="entry name" value="Riboflavin synthase domain-like"/>
    <property type="match status" value="1"/>
</dbReference>
<dbReference type="GO" id="GO:0071949">
    <property type="term" value="F:FAD binding"/>
    <property type="evidence" value="ECO:0007669"/>
    <property type="project" value="TreeGrafter"/>
</dbReference>
<gene>
    <name evidence="17" type="ORF">C6P40_000320</name>
</gene>
<dbReference type="SUPFAM" id="SSF46458">
    <property type="entry name" value="Globin-like"/>
    <property type="match status" value="1"/>
</dbReference>
<reference evidence="17" key="1">
    <citation type="submission" date="2020-11" db="EMBL/GenBank/DDBJ databases">
        <title>Kefir isolates.</title>
        <authorList>
            <person name="Marcisauskas S."/>
            <person name="Kim Y."/>
            <person name="Blasche S."/>
        </authorList>
    </citation>
    <scope>NUCLEOTIDE SEQUENCE</scope>
    <source>
        <strain evidence="17">Olga-1</strain>
    </source>
</reference>
<keyword evidence="8" id="KW-0479">Metal-binding</keyword>
<keyword evidence="5" id="KW-0216">Detoxification</keyword>
<dbReference type="EMBL" id="PUHW01000111">
    <property type="protein sequence ID" value="KAG0688955.1"/>
    <property type="molecule type" value="Genomic_DNA"/>
</dbReference>
<evidence type="ECO:0000256" key="3">
    <source>
        <dbReference type="ARBA" id="ARBA00006401"/>
    </source>
</evidence>
<feature type="domain" description="Globin" evidence="15">
    <location>
        <begin position="11"/>
        <end position="148"/>
    </location>
</feature>
<sequence length="391" mass="44109">MSAPQLFKIIPLTTKEISFLQSLLPAVKEAGVTVTSTMYQHMFKTYPEVKPYFNMTNQRTGKQPKILAFALYQYILHLNNLSPISGFVNQIVVKHCGLGIKPDQYPIVGTCLIHAFKTVLGSAADDHFVDVLSKAYGNLAQTLINAEENIYKTQQWRGFKDFKVTKLVKESENVTSVYLTPIDDMILKPIIPGEYISLKWDINDLDSGILPREYSISNNVENNEYRISVKKLENGKVSTFVNSKLQIGDILPVHSPIGNMIYDSSNSKKPNIVILAGGIGITPMITIIEAALKDGKDVQLFYSSRSENDEPFKSTFENLKIKYSSNFKFNQFITSNGKRLKLNDLDFISKDNYDVYLLGPDGYMHEFKTYLNSKGIDDIKMEFFGPTVVSV</sequence>
<comment type="catalytic activity">
    <reaction evidence="13">
        <text>2 nitric oxide + NADH + 2 O2 = 2 nitrate + NAD(+) + H(+)</text>
        <dbReference type="Rhea" id="RHEA:19469"/>
        <dbReference type="ChEBI" id="CHEBI:15378"/>
        <dbReference type="ChEBI" id="CHEBI:15379"/>
        <dbReference type="ChEBI" id="CHEBI:16480"/>
        <dbReference type="ChEBI" id="CHEBI:17632"/>
        <dbReference type="ChEBI" id="CHEBI:57540"/>
        <dbReference type="ChEBI" id="CHEBI:57945"/>
        <dbReference type="EC" id="1.14.12.17"/>
    </reaction>
</comment>
<dbReference type="InterPro" id="IPR039261">
    <property type="entry name" value="FNR_nucleotide-bd"/>
</dbReference>
<dbReference type="Pfam" id="PF00970">
    <property type="entry name" value="FAD_binding_6"/>
    <property type="match status" value="1"/>
</dbReference>